<feature type="domain" description="D-isomer specific 2-hydroxyacid dehydrogenase catalytic" evidence="5">
    <location>
        <begin position="8"/>
        <end position="321"/>
    </location>
</feature>
<evidence type="ECO:0000259" key="6">
    <source>
        <dbReference type="Pfam" id="PF02826"/>
    </source>
</evidence>
<evidence type="ECO:0000313" key="7">
    <source>
        <dbReference type="EMBL" id="ASY45839.1"/>
    </source>
</evidence>
<keyword evidence="2 4" id="KW-0560">Oxidoreductase</keyword>
<dbReference type="InterPro" id="IPR006139">
    <property type="entry name" value="D-isomer_2_OHA_DH_cat_dom"/>
</dbReference>
<dbReference type="SUPFAM" id="SSF52283">
    <property type="entry name" value="Formate/glycerate dehydrogenase catalytic domain-like"/>
    <property type="match status" value="1"/>
</dbReference>
<dbReference type="CDD" id="cd05301">
    <property type="entry name" value="GDH"/>
    <property type="match status" value="1"/>
</dbReference>
<dbReference type="Proteomes" id="UP000217141">
    <property type="component" value="Chromosome II"/>
</dbReference>
<dbReference type="InterPro" id="IPR036291">
    <property type="entry name" value="NAD(P)-bd_dom_sf"/>
</dbReference>
<accession>A0A249MXJ0</accession>
<dbReference type="AlphaFoldDB" id="A0A249MXJ0"/>
<dbReference type="Pfam" id="PF02826">
    <property type="entry name" value="2-Hacid_dh_C"/>
    <property type="match status" value="1"/>
</dbReference>
<dbReference type="FunFam" id="3.40.50.720:FF:000203">
    <property type="entry name" value="D-3-phosphoglycerate dehydrogenase (SerA)"/>
    <property type="match status" value="1"/>
</dbReference>
<dbReference type="InterPro" id="IPR006140">
    <property type="entry name" value="D-isomer_DH_NAD-bd"/>
</dbReference>
<name>A0A249MXJ0_SPHXE</name>
<evidence type="ECO:0000259" key="5">
    <source>
        <dbReference type="Pfam" id="PF00389"/>
    </source>
</evidence>
<evidence type="ECO:0000256" key="2">
    <source>
        <dbReference type="ARBA" id="ARBA00023002"/>
    </source>
</evidence>
<dbReference type="PANTHER" id="PTHR10996:SF283">
    <property type="entry name" value="GLYOXYLATE_HYDROXYPYRUVATE REDUCTASE B"/>
    <property type="match status" value="1"/>
</dbReference>
<dbReference type="RefSeq" id="WP_017181265.1">
    <property type="nucleotide sequence ID" value="NZ_CP022746.1"/>
</dbReference>
<sequence length="323" mass="34699">MVDKPRILVTRKWPEPVEALIAQRYDATFNDSDVALTSAQLAAAMRDFDAICPTITDPLDASILGVAGRRVQIIANYGAGVDHIDLAAARAAGIVVTNTPGVLTDATADIAITLMLMTTRRAGEGERELRAEQWTGWRPTHLLGTSLRGKTLGLVGFGRIAQAMAERARFGFGMDIVYFSRRPGAQEDEQRLGARFVPSLVDLVAQSDVVSLHIPGGAETRNIIDAAIFAHMAPHAILINTARGDVVDEGALIDALEAGRIGGAGLDVFAGEPHVSQRLRDAPNTVLLPHLGSATRETREAMGMRALANLDDWREGRTPRDSL</sequence>
<dbReference type="GO" id="GO:0051287">
    <property type="term" value="F:NAD binding"/>
    <property type="evidence" value="ECO:0007669"/>
    <property type="project" value="InterPro"/>
</dbReference>
<evidence type="ECO:0000256" key="3">
    <source>
        <dbReference type="ARBA" id="ARBA00023027"/>
    </source>
</evidence>
<dbReference type="InterPro" id="IPR029753">
    <property type="entry name" value="D-isomer_DH_CS"/>
</dbReference>
<dbReference type="Gene3D" id="3.40.50.720">
    <property type="entry name" value="NAD(P)-binding Rossmann-like Domain"/>
    <property type="match status" value="2"/>
</dbReference>
<keyword evidence="3" id="KW-0520">NAD</keyword>
<dbReference type="GO" id="GO:0030267">
    <property type="term" value="F:glyoxylate reductase (NADPH) activity"/>
    <property type="evidence" value="ECO:0007669"/>
    <property type="project" value="TreeGrafter"/>
</dbReference>
<organism evidence="7 8">
    <name type="scientific">Sphingobium xenophagum</name>
    <dbReference type="NCBI Taxonomy" id="121428"/>
    <lineage>
        <taxon>Bacteria</taxon>
        <taxon>Pseudomonadati</taxon>
        <taxon>Pseudomonadota</taxon>
        <taxon>Alphaproteobacteria</taxon>
        <taxon>Sphingomonadales</taxon>
        <taxon>Sphingomonadaceae</taxon>
        <taxon>Sphingobium</taxon>
    </lineage>
</organism>
<dbReference type="Pfam" id="PF00389">
    <property type="entry name" value="2-Hacid_dh"/>
    <property type="match status" value="1"/>
</dbReference>
<feature type="domain" description="D-isomer specific 2-hydroxyacid dehydrogenase NAD-binding" evidence="6">
    <location>
        <begin position="112"/>
        <end position="292"/>
    </location>
</feature>
<dbReference type="PANTHER" id="PTHR10996">
    <property type="entry name" value="2-HYDROXYACID DEHYDROGENASE-RELATED"/>
    <property type="match status" value="1"/>
</dbReference>
<gene>
    <name evidence="7" type="ORF">CJD35_14920</name>
</gene>
<dbReference type="GO" id="GO:0005829">
    <property type="term" value="C:cytosol"/>
    <property type="evidence" value="ECO:0007669"/>
    <property type="project" value="TreeGrafter"/>
</dbReference>
<dbReference type="PROSITE" id="PS00670">
    <property type="entry name" value="D_2_HYDROXYACID_DH_2"/>
    <property type="match status" value="1"/>
</dbReference>
<evidence type="ECO:0000313" key="8">
    <source>
        <dbReference type="Proteomes" id="UP000217141"/>
    </source>
</evidence>
<evidence type="ECO:0000256" key="1">
    <source>
        <dbReference type="ARBA" id="ARBA00005854"/>
    </source>
</evidence>
<dbReference type="KEGG" id="shyd:CJD35_14920"/>
<dbReference type="GO" id="GO:0016618">
    <property type="term" value="F:hydroxypyruvate reductase [NAD(P)H] activity"/>
    <property type="evidence" value="ECO:0007669"/>
    <property type="project" value="TreeGrafter"/>
</dbReference>
<comment type="similarity">
    <text evidence="1 4">Belongs to the D-isomer specific 2-hydroxyacid dehydrogenase family.</text>
</comment>
<proteinExistence type="inferred from homology"/>
<protein>
    <submittedName>
        <fullName evidence="7">D-glycerate dehydrogenase</fullName>
    </submittedName>
</protein>
<dbReference type="EMBL" id="CP022746">
    <property type="protein sequence ID" value="ASY45839.1"/>
    <property type="molecule type" value="Genomic_DNA"/>
</dbReference>
<reference evidence="7 8" key="1">
    <citation type="submission" date="2017-08" db="EMBL/GenBank/DDBJ databases">
        <title>Whole Genome Sequence of Sphingobium hydrophobicum C1: Insights into Adaption to the Electronic-waste Contaminated Sediment.</title>
        <authorList>
            <person name="Song D."/>
            <person name="Chen X."/>
            <person name="Xu M."/>
        </authorList>
    </citation>
    <scope>NUCLEOTIDE SEQUENCE [LARGE SCALE GENOMIC DNA]</scope>
    <source>
        <strain evidence="7 8">C1</strain>
    </source>
</reference>
<dbReference type="InterPro" id="IPR050223">
    <property type="entry name" value="D-isomer_2-hydroxyacid_DH"/>
</dbReference>
<dbReference type="SUPFAM" id="SSF51735">
    <property type="entry name" value="NAD(P)-binding Rossmann-fold domains"/>
    <property type="match status" value="1"/>
</dbReference>
<evidence type="ECO:0000256" key="4">
    <source>
        <dbReference type="RuleBase" id="RU003719"/>
    </source>
</evidence>